<organism evidence="1 2">
    <name type="scientific">Scortum barcoo</name>
    <name type="common">barcoo grunter</name>
    <dbReference type="NCBI Taxonomy" id="214431"/>
    <lineage>
        <taxon>Eukaryota</taxon>
        <taxon>Metazoa</taxon>
        <taxon>Chordata</taxon>
        <taxon>Craniata</taxon>
        <taxon>Vertebrata</taxon>
        <taxon>Euteleostomi</taxon>
        <taxon>Actinopterygii</taxon>
        <taxon>Neopterygii</taxon>
        <taxon>Teleostei</taxon>
        <taxon>Neoteleostei</taxon>
        <taxon>Acanthomorphata</taxon>
        <taxon>Eupercaria</taxon>
        <taxon>Centrarchiformes</taxon>
        <taxon>Terapontoidei</taxon>
        <taxon>Terapontidae</taxon>
        <taxon>Scortum</taxon>
    </lineage>
</organism>
<sequence>MLFIDYSSAFNTIAVRMGSTTSSTLTLNTGAPQGCVLSPLLYSLFTHDCVATHSSIVKFADDTTVIGLITGDLTRRPTERSQTAGSSSSAGCGGSTWTQGSSAASTGCTIESILTGCITAWYSSCTTLNRKALQRVVKAAQHITRTELPSMEDLYTQRCRRNATKIIKDPSHPSYKLFCLLPSGQRSDGSRRSLGLALPGPHPGARPGVGARRRVPGGRVFAHGTRPGSARNGDVGPPSSRLTTRRKVHEGPVQCGLGSSRGRGPRRPNPWNKTLATGHHSEVDSSITQAEVTEVVHKLLSGKAAGVEEICPEYLKSPNVVGCLG</sequence>
<proteinExistence type="predicted"/>
<dbReference type="Proteomes" id="UP000831701">
    <property type="component" value="Chromosome 22"/>
</dbReference>
<evidence type="ECO:0000313" key="2">
    <source>
        <dbReference type="Proteomes" id="UP000831701"/>
    </source>
</evidence>
<gene>
    <name evidence="1" type="ORF">L3Q82_019204</name>
</gene>
<keyword evidence="2" id="KW-1185">Reference proteome</keyword>
<accession>A0ACB8VGL0</accession>
<dbReference type="EMBL" id="CM041552">
    <property type="protein sequence ID" value="KAI3354709.1"/>
    <property type="molecule type" value="Genomic_DNA"/>
</dbReference>
<evidence type="ECO:0000313" key="1">
    <source>
        <dbReference type="EMBL" id="KAI3354709.1"/>
    </source>
</evidence>
<reference evidence="1" key="1">
    <citation type="submission" date="2022-04" db="EMBL/GenBank/DDBJ databases">
        <title>Jade perch genome.</title>
        <authorList>
            <person name="Chao B."/>
        </authorList>
    </citation>
    <scope>NUCLEOTIDE SEQUENCE</scope>
    <source>
        <strain evidence="1">CB-2022</strain>
    </source>
</reference>
<comment type="caution">
    <text evidence="1">The sequence shown here is derived from an EMBL/GenBank/DDBJ whole genome shotgun (WGS) entry which is preliminary data.</text>
</comment>
<protein>
    <submittedName>
        <fullName evidence="1">Uncharacterized protein</fullName>
    </submittedName>
</protein>
<name>A0ACB8VGL0_9TELE</name>